<dbReference type="RefSeq" id="WP_072992176.1">
    <property type="nucleotide sequence ID" value="NZ_FQYU01000002.1"/>
</dbReference>
<accession>A0A1M6GGG0</accession>
<evidence type="ECO:0000313" key="6">
    <source>
        <dbReference type="Proteomes" id="UP000184543"/>
    </source>
</evidence>
<organism evidence="5 6">
    <name type="scientific">Pseudozobellia thermophila</name>
    <dbReference type="NCBI Taxonomy" id="192903"/>
    <lineage>
        <taxon>Bacteria</taxon>
        <taxon>Pseudomonadati</taxon>
        <taxon>Bacteroidota</taxon>
        <taxon>Flavobacteriia</taxon>
        <taxon>Flavobacteriales</taxon>
        <taxon>Flavobacteriaceae</taxon>
        <taxon>Pseudozobellia</taxon>
    </lineage>
</organism>
<dbReference type="PRINTS" id="PR00032">
    <property type="entry name" value="HTHARAC"/>
</dbReference>
<keyword evidence="1" id="KW-0805">Transcription regulation</keyword>
<keyword evidence="3" id="KW-0804">Transcription</keyword>
<dbReference type="OrthoDB" id="135231at2"/>
<evidence type="ECO:0000313" key="5">
    <source>
        <dbReference type="EMBL" id="SHJ08988.1"/>
    </source>
</evidence>
<dbReference type="SMART" id="SM00342">
    <property type="entry name" value="HTH_ARAC"/>
    <property type="match status" value="1"/>
</dbReference>
<keyword evidence="2 5" id="KW-0238">DNA-binding</keyword>
<evidence type="ECO:0000256" key="2">
    <source>
        <dbReference type="ARBA" id="ARBA00023125"/>
    </source>
</evidence>
<dbReference type="SUPFAM" id="SSF46689">
    <property type="entry name" value="Homeodomain-like"/>
    <property type="match status" value="1"/>
</dbReference>
<evidence type="ECO:0000259" key="4">
    <source>
        <dbReference type="PROSITE" id="PS01124"/>
    </source>
</evidence>
<evidence type="ECO:0000256" key="1">
    <source>
        <dbReference type="ARBA" id="ARBA00023015"/>
    </source>
</evidence>
<dbReference type="STRING" id="192903.SAMN04488513_102808"/>
<dbReference type="InterPro" id="IPR009057">
    <property type="entry name" value="Homeodomain-like_sf"/>
</dbReference>
<dbReference type="InterPro" id="IPR018062">
    <property type="entry name" value="HTH_AraC-typ_CS"/>
</dbReference>
<evidence type="ECO:0000256" key="3">
    <source>
        <dbReference type="ARBA" id="ARBA00023163"/>
    </source>
</evidence>
<dbReference type="Pfam" id="PF12833">
    <property type="entry name" value="HTH_18"/>
    <property type="match status" value="1"/>
</dbReference>
<proteinExistence type="predicted"/>
<dbReference type="InterPro" id="IPR018060">
    <property type="entry name" value="HTH_AraC"/>
</dbReference>
<protein>
    <submittedName>
        <fullName evidence="5">AraC-type DNA-binding protein</fullName>
    </submittedName>
</protein>
<dbReference type="PROSITE" id="PS01124">
    <property type="entry name" value="HTH_ARAC_FAMILY_2"/>
    <property type="match status" value="1"/>
</dbReference>
<reference evidence="6" key="1">
    <citation type="submission" date="2016-11" db="EMBL/GenBank/DDBJ databases">
        <authorList>
            <person name="Varghese N."/>
            <person name="Submissions S."/>
        </authorList>
    </citation>
    <scope>NUCLEOTIDE SEQUENCE [LARGE SCALE GENOMIC DNA]</scope>
    <source>
        <strain evidence="6">DSM 19858</strain>
    </source>
</reference>
<sequence length="237" mass="26588">MKLIEKLKYQKKAAAVEEGNDFNMELGTLELQLKYIDEGGNHVNISCGVLAGSDSLPSAIISRIKGFRQMCTLRSRIKFPEQVKVDLSKNEIDGLFKASGLLKSVENMDGAMVLNTEKGSYDQEFMKRVVRLMKENLSDDSYWVDDLACDMHVSRSTLFRKLKGLTGMSPQEFMRTERLKCAAGLLEQGPSRISDVAYQVGFSDPNYFSKCFRKFFGKSPSTFIEECAPVSGLQMAI</sequence>
<dbReference type="InterPro" id="IPR020449">
    <property type="entry name" value="Tscrpt_reg_AraC-type_HTH"/>
</dbReference>
<gene>
    <name evidence="5" type="ORF">SAMN04488513_102808</name>
</gene>
<dbReference type="EMBL" id="FQYU01000002">
    <property type="protein sequence ID" value="SHJ08988.1"/>
    <property type="molecule type" value="Genomic_DNA"/>
</dbReference>
<dbReference type="AlphaFoldDB" id="A0A1M6GGG0"/>
<name>A0A1M6GGG0_9FLAO</name>
<dbReference type="PANTHER" id="PTHR43280:SF2">
    <property type="entry name" value="HTH-TYPE TRANSCRIPTIONAL REGULATOR EXSA"/>
    <property type="match status" value="1"/>
</dbReference>
<feature type="domain" description="HTH araC/xylS-type" evidence="4">
    <location>
        <begin position="127"/>
        <end position="226"/>
    </location>
</feature>
<dbReference type="PROSITE" id="PS00041">
    <property type="entry name" value="HTH_ARAC_FAMILY_1"/>
    <property type="match status" value="1"/>
</dbReference>
<dbReference type="Proteomes" id="UP000184543">
    <property type="component" value="Unassembled WGS sequence"/>
</dbReference>
<dbReference type="GO" id="GO:0043565">
    <property type="term" value="F:sequence-specific DNA binding"/>
    <property type="evidence" value="ECO:0007669"/>
    <property type="project" value="InterPro"/>
</dbReference>
<keyword evidence="6" id="KW-1185">Reference proteome</keyword>
<dbReference type="GO" id="GO:0003700">
    <property type="term" value="F:DNA-binding transcription factor activity"/>
    <property type="evidence" value="ECO:0007669"/>
    <property type="project" value="InterPro"/>
</dbReference>
<dbReference type="PANTHER" id="PTHR43280">
    <property type="entry name" value="ARAC-FAMILY TRANSCRIPTIONAL REGULATOR"/>
    <property type="match status" value="1"/>
</dbReference>
<dbReference type="Gene3D" id="1.10.10.60">
    <property type="entry name" value="Homeodomain-like"/>
    <property type="match status" value="1"/>
</dbReference>